<proteinExistence type="predicted"/>
<dbReference type="AlphaFoldDB" id="A0A934V8F3"/>
<dbReference type="EMBL" id="JAENJH010000011">
    <property type="protein sequence ID" value="MBK1788634.1"/>
    <property type="molecule type" value="Genomic_DNA"/>
</dbReference>
<dbReference type="Pfam" id="PF10604">
    <property type="entry name" value="Polyketide_cyc2"/>
    <property type="match status" value="1"/>
</dbReference>
<accession>A0A934V8F3</accession>
<dbReference type="RefSeq" id="WP_200324761.1">
    <property type="nucleotide sequence ID" value="NZ_JAENJH010000011.1"/>
</dbReference>
<protein>
    <submittedName>
        <fullName evidence="1">SRPBCC family protein</fullName>
    </submittedName>
</protein>
<dbReference type="PANTHER" id="PTHR39683:SF4">
    <property type="entry name" value="COENZYME Q-BINDING PROTEIN COQ10 START DOMAIN-CONTAINING PROTEIN"/>
    <property type="match status" value="1"/>
</dbReference>
<evidence type="ECO:0000313" key="1">
    <source>
        <dbReference type="EMBL" id="MBK1788634.1"/>
    </source>
</evidence>
<name>A0A934V8F3_9PSEU</name>
<keyword evidence="2" id="KW-1185">Reference proteome</keyword>
<reference evidence="1" key="1">
    <citation type="submission" date="2020-12" db="EMBL/GenBank/DDBJ databases">
        <title>Prauserella sp. ASG 168, a novel actinomycete isolated from cave rock.</title>
        <authorList>
            <person name="Suriyachadkun C."/>
        </authorList>
    </citation>
    <scope>NUCLEOTIDE SEQUENCE</scope>
    <source>
        <strain evidence="1">ASG 168</strain>
    </source>
</reference>
<sequence>MAEQSTQSIEVDAAPEEIMAVIADLSSYPEWAKAVQETEVLAADEAGRAKQVKFTLDSGPVKDVYTLEYDWAADGLSVSWHLVKGQMQKAQNGRYLLQPVGDRTKVTYTLSVELVLPMIGLLRRKAEKMIMDTALKELKRRVEDEDKDEE</sequence>
<dbReference type="InterPro" id="IPR023393">
    <property type="entry name" value="START-like_dom_sf"/>
</dbReference>
<evidence type="ECO:0000313" key="2">
    <source>
        <dbReference type="Proteomes" id="UP000635245"/>
    </source>
</evidence>
<comment type="caution">
    <text evidence="1">The sequence shown here is derived from an EMBL/GenBank/DDBJ whole genome shotgun (WGS) entry which is preliminary data.</text>
</comment>
<dbReference type="Gene3D" id="3.30.530.20">
    <property type="match status" value="1"/>
</dbReference>
<dbReference type="CDD" id="cd07819">
    <property type="entry name" value="SRPBCC_2"/>
    <property type="match status" value="1"/>
</dbReference>
<organism evidence="1 2">
    <name type="scientific">Prauserella cavernicola</name>
    <dbReference type="NCBI Taxonomy" id="2800127"/>
    <lineage>
        <taxon>Bacteria</taxon>
        <taxon>Bacillati</taxon>
        <taxon>Actinomycetota</taxon>
        <taxon>Actinomycetes</taxon>
        <taxon>Pseudonocardiales</taxon>
        <taxon>Pseudonocardiaceae</taxon>
        <taxon>Prauserella</taxon>
    </lineage>
</organism>
<dbReference type="PANTHER" id="PTHR39683">
    <property type="entry name" value="CONSERVED PROTEIN TB16.3"/>
    <property type="match status" value="1"/>
</dbReference>
<dbReference type="Proteomes" id="UP000635245">
    <property type="component" value="Unassembled WGS sequence"/>
</dbReference>
<gene>
    <name evidence="1" type="ORF">JHE00_30270</name>
</gene>
<dbReference type="InterPro" id="IPR019587">
    <property type="entry name" value="Polyketide_cyclase/dehydratase"/>
</dbReference>
<dbReference type="SUPFAM" id="SSF55961">
    <property type="entry name" value="Bet v1-like"/>
    <property type="match status" value="1"/>
</dbReference>